<comment type="function">
    <text evidence="5">Transcriptional repressor for the pyruvate dehydrogenase complex genes aceEF and lpd.</text>
</comment>
<evidence type="ECO:0000256" key="5">
    <source>
        <dbReference type="ARBA" id="ARBA00037357"/>
    </source>
</evidence>
<evidence type="ECO:0000313" key="9">
    <source>
        <dbReference type="EMBL" id="PSW94595.1"/>
    </source>
</evidence>
<gene>
    <name evidence="8" type="ORF">C9I88_11110</name>
    <name evidence="9" type="ORF">C9J52_13105</name>
</gene>
<dbReference type="Proteomes" id="UP000241190">
    <property type="component" value="Unassembled WGS sequence"/>
</dbReference>
<proteinExistence type="predicted"/>
<organism evidence="8 11">
    <name type="scientific">Photobacterium iliopiscarium</name>
    <dbReference type="NCBI Taxonomy" id="56192"/>
    <lineage>
        <taxon>Bacteria</taxon>
        <taxon>Pseudomonadati</taxon>
        <taxon>Pseudomonadota</taxon>
        <taxon>Gammaproteobacteria</taxon>
        <taxon>Vibrionales</taxon>
        <taxon>Vibrionaceae</taxon>
        <taxon>Photobacterium</taxon>
    </lineage>
</organism>
<protein>
    <recommendedName>
        <fullName evidence="6">Pyruvate dehydrogenase complex repressor</fullName>
    </recommendedName>
</protein>
<dbReference type="InterPro" id="IPR008920">
    <property type="entry name" value="TF_FadR/GntR_C"/>
</dbReference>
<name>A0A0D8P1K6_9GAMM</name>
<dbReference type="EMBL" id="PYLW01000010">
    <property type="protein sequence ID" value="PSV96777.1"/>
    <property type="molecule type" value="Genomic_DNA"/>
</dbReference>
<dbReference type="OrthoDB" id="5450856at2"/>
<keyword evidence="8" id="KW-0670">Pyruvate</keyword>
<dbReference type="SUPFAM" id="SSF48008">
    <property type="entry name" value="GntR ligand-binding domain-like"/>
    <property type="match status" value="1"/>
</dbReference>
<dbReference type="AlphaFoldDB" id="A0A0D8P1K6"/>
<dbReference type="InterPro" id="IPR011711">
    <property type="entry name" value="GntR_C"/>
</dbReference>
<dbReference type="Pfam" id="PF07729">
    <property type="entry name" value="FCD"/>
    <property type="match status" value="1"/>
</dbReference>
<dbReference type="Gene3D" id="1.10.10.10">
    <property type="entry name" value="Winged helix-like DNA-binding domain superfamily/Winged helix DNA-binding domain"/>
    <property type="match status" value="1"/>
</dbReference>
<evidence type="ECO:0000256" key="4">
    <source>
        <dbReference type="ARBA" id="ARBA00023163"/>
    </source>
</evidence>
<dbReference type="EMBL" id="PYOP01000021">
    <property type="protein sequence ID" value="PSW94595.1"/>
    <property type="molecule type" value="Genomic_DNA"/>
</dbReference>
<comment type="caution">
    <text evidence="8">The sequence shown here is derived from an EMBL/GenBank/DDBJ whole genome shotgun (WGS) entry which is preliminary data.</text>
</comment>
<dbReference type="FunFam" id="1.10.10.10:FF:000048">
    <property type="entry name" value="Pyruvate dehydrogenase complex transcriptional repressor"/>
    <property type="match status" value="1"/>
</dbReference>
<evidence type="ECO:0000313" key="10">
    <source>
        <dbReference type="Proteomes" id="UP000241190"/>
    </source>
</evidence>
<dbReference type="SMART" id="SM00345">
    <property type="entry name" value="HTH_GNTR"/>
    <property type="match status" value="1"/>
</dbReference>
<dbReference type="PANTHER" id="PTHR43537:SF34">
    <property type="entry name" value="PYRUVATE DEHYDROGENASE COMPLEX REPRESSOR"/>
    <property type="match status" value="1"/>
</dbReference>
<dbReference type="PANTHER" id="PTHR43537">
    <property type="entry name" value="TRANSCRIPTIONAL REGULATOR, GNTR FAMILY"/>
    <property type="match status" value="1"/>
</dbReference>
<keyword evidence="2" id="KW-0805">Transcription regulation</keyword>
<keyword evidence="1" id="KW-0678">Repressor</keyword>
<evidence type="ECO:0000313" key="8">
    <source>
        <dbReference type="EMBL" id="PSV96777.1"/>
    </source>
</evidence>
<evidence type="ECO:0000259" key="7">
    <source>
        <dbReference type="PROSITE" id="PS50949"/>
    </source>
</evidence>
<dbReference type="GO" id="GO:0003700">
    <property type="term" value="F:DNA-binding transcription factor activity"/>
    <property type="evidence" value="ECO:0007669"/>
    <property type="project" value="InterPro"/>
</dbReference>
<keyword evidence="4" id="KW-0804">Transcription</keyword>
<evidence type="ECO:0000313" key="11">
    <source>
        <dbReference type="Proteomes" id="UP000241954"/>
    </source>
</evidence>
<evidence type="ECO:0000256" key="1">
    <source>
        <dbReference type="ARBA" id="ARBA00022491"/>
    </source>
</evidence>
<dbReference type="GO" id="GO:0003677">
    <property type="term" value="F:DNA binding"/>
    <property type="evidence" value="ECO:0007669"/>
    <property type="project" value="UniProtKB-KW"/>
</dbReference>
<dbReference type="PROSITE" id="PS50949">
    <property type="entry name" value="HTH_GNTR"/>
    <property type="match status" value="1"/>
</dbReference>
<dbReference type="SMART" id="SM00895">
    <property type="entry name" value="FCD"/>
    <property type="match status" value="1"/>
</dbReference>
<dbReference type="STRING" id="56192.UB38_14040"/>
<evidence type="ECO:0000256" key="6">
    <source>
        <dbReference type="ARBA" id="ARBA00039592"/>
    </source>
</evidence>
<reference evidence="8 11" key="1">
    <citation type="submission" date="2018-01" db="EMBL/GenBank/DDBJ databases">
        <title>Whole genome sequencing of Histamine producing bacteria.</title>
        <authorList>
            <person name="Butler K."/>
        </authorList>
    </citation>
    <scope>NUCLEOTIDE SEQUENCE [LARGE SCALE GENOMIC DNA]</scope>
    <source>
        <strain evidence="9 10">ATCC 51761</strain>
        <strain evidence="8 11">NCIMB 13481</strain>
    </source>
</reference>
<keyword evidence="3" id="KW-0238">DNA-binding</keyword>
<dbReference type="Proteomes" id="UP000241954">
    <property type="component" value="Unassembled WGS sequence"/>
</dbReference>
<dbReference type="NCBIfam" id="NF007001">
    <property type="entry name" value="PRK09464.1"/>
    <property type="match status" value="1"/>
</dbReference>
<feature type="domain" description="HTH gntR-type" evidence="7">
    <location>
        <begin position="9"/>
        <end position="77"/>
    </location>
</feature>
<dbReference type="RefSeq" id="WP_045037349.1">
    <property type="nucleotide sequence ID" value="NZ_JZSR01000020.1"/>
</dbReference>
<dbReference type="InterPro" id="IPR000524">
    <property type="entry name" value="Tscrpt_reg_HTH_GntR"/>
</dbReference>
<dbReference type="InterPro" id="IPR036388">
    <property type="entry name" value="WH-like_DNA-bd_sf"/>
</dbReference>
<accession>A0A0D8P1K6</accession>
<dbReference type="SUPFAM" id="SSF46785">
    <property type="entry name" value="Winged helix' DNA-binding domain"/>
    <property type="match status" value="1"/>
</dbReference>
<keyword evidence="10" id="KW-1185">Reference proteome</keyword>
<evidence type="ECO:0000256" key="2">
    <source>
        <dbReference type="ARBA" id="ARBA00023015"/>
    </source>
</evidence>
<dbReference type="PRINTS" id="PR00035">
    <property type="entry name" value="HTHGNTR"/>
</dbReference>
<evidence type="ECO:0000256" key="3">
    <source>
        <dbReference type="ARBA" id="ARBA00023125"/>
    </source>
</evidence>
<dbReference type="Gene3D" id="1.20.120.530">
    <property type="entry name" value="GntR ligand-binding domain-like"/>
    <property type="match status" value="1"/>
</dbReference>
<dbReference type="InterPro" id="IPR036390">
    <property type="entry name" value="WH_DNA-bd_sf"/>
</dbReference>
<dbReference type="Pfam" id="PF00392">
    <property type="entry name" value="GntR"/>
    <property type="match status" value="1"/>
</dbReference>
<dbReference type="CDD" id="cd07377">
    <property type="entry name" value="WHTH_GntR"/>
    <property type="match status" value="1"/>
</dbReference>
<dbReference type="GeneID" id="93549579"/>
<sequence>MTYKRIRQPKLCEAIETELECLIVEGTLSPGQQLPPERELAKQFDVSRPSVREAIQRLEAKHLLTRRQGGGTFVTENLWESFSEPLLDLLAAHPETQLDLVEARHALEGLAAYYAALRGNDDDFDRIKDCHVQIQQAQQQGDLAAEATAVMQYLIAVTESAHNVVLLHIIRSLAPLLEQNVLQNFEYLNRHQAVVDKVRKHRANIVEAIVSKQPIKAREASHAHLAYIEETLLDLSREDSRRQRSLRRIQQRKDGLD</sequence>